<sequence>MDESTTPAVKKGGMVQLKVTFSINHQSLRVQLNQRLSDLSLRQSVT</sequence>
<reference evidence="1 2" key="1">
    <citation type="submission" date="2015-09" db="EMBL/GenBank/DDBJ databases">
        <title>Identification and resolution of microdiversity through metagenomic sequencing of parallel consortia.</title>
        <authorList>
            <person name="Nelson W.C."/>
            <person name="Romine M.F."/>
            <person name="Lindemann S.R."/>
        </authorList>
    </citation>
    <scope>NUCLEOTIDE SEQUENCE [LARGE SCALE GENOMIC DNA]</scope>
    <source>
        <strain evidence="1">Ana</strain>
    </source>
</reference>
<evidence type="ECO:0000313" key="2">
    <source>
        <dbReference type="Proteomes" id="UP000050465"/>
    </source>
</evidence>
<dbReference type="STRING" id="1666911.HLUCCA11_23850"/>
<gene>
    <name evidence="1" type="ORF">HLUCCA11_23850</name>
</gene>
<organism evidence="1 2">
    <name type="scientific">Phormidesmis priestleyi Ana</name>
    <dbReference type="NCBI Taxonomy" id="1666911"/>
    <lineage>
        <taxon>Bacteria</taxon>
        <taxon>Bacillati</taxon>
        <taxon>Cyanobacteriota</taxon>
        <taxon>Cyanophyceae</taxon>
        <taxon>Leptolyngbyales</taxon>
        <taxon>Leptolyngbyaceae</taxon>
        <taxon>Phormidesmis</taxon>
    </lineage>
</organism>
<accession>A0A0P8D5V7</accession>
<proteinExistence type="predicted"/>
<protein>
    <submittedName>
        <fullName evidence="1">Uncharacterized protein</fullName>
    </submittedName>
</protein>
<comment type="caution">
    <text evidence="1">The sequence shown here is derived from an EMBL/GenBank/DDBJ whole genome shotgun (WGS) entry which is preliminary data.</text>
</comment>
<dbReference type="EMBL" id="LJZR01000107">
    <property type="protein sequence ID" value="KPQ31377.1"/>
    <property type="molecule type" value="Genomic_DNA"/>
</dbReference>
<dbReference type="Proteomes" id="UP000050465">
    <property type="component" value="Unassembled WGS sequence"/>
</dbReference>
<evidence type="ECO:0000313" key="1">
    <source>
        <dbReference type="EMBL" id="KPQ31377.1"/>
    </source>
</evidence>
<name>A0A0P8D5V7_9CYAN</name>
<dbReference type="AlphaFoldDB" id="A0A0P8D5V7"/>